<protein>
    <submittedName>
        <fullName evidence="2">Uncharacterized protein</fullName>
    </submittedName>
</protein>
<accession>A0ABW3WSC6</accession>
<keyword evidence="3" id="KW-1185">Reference proteome</keyword>
<dbReference type="EMBL" id="JBHTND010000001">
    <property type="protein sequence ID" value="MFD1300227.1"/>
    <property type="molecule type" value="Genomic_DNA"/>
</dbReference>
<organism evidence="2 3">
    <name type="scientific">Methylobacterium marchantiae</name>
    <dbReference type="NCBI Taxonomy" id="600331"/>
    <lineage>
        <taxon>Bacteria</taxon>
        <taxon>Pseudomonadati</taxon>
        <taxon>Pseudomonadota</taxon>
        <taxon>Alphaproteobacteria</taxon>
        <taxon>Hyphomicrobiales</taxon>
        <taxon>Methylobacteriaceae</taxon>
        <taxon>Methylobacterium</taxon>
    </lineage>
</organism>
<sequence length="146" mass="15239">MFRILLVALILSAPTAVQADECDALAVRIAGQIGAKVGRRQGPSIDLKIPNSTKIDLTCRAEPIVQAASGDPTPLAVYFQDLAIAGGAAIGESPGAVQSAIGKAYETSLRERRKSFIQQNGWSASCYTDPSGSIRTLCSVGRIPPG</sequence>
<dbReference type="Proteomes" id="UP001597176">
    <property type="component" value="Unassembled WGS sequence"/>
</dbReference>
<gene>
    <name evidence="2" type="ORF">ACFQ4G_01325</name>
</gene>
<feature type="chain" id="PRO_5045497532" evidence="1">
    <location>
        <begin position="20"/>
        <end position="146"/>
    </location>
</feature>
<proteinExistence type="predicted"/>
<feature type="signal peptide" evidence="1">
    <location>
        <begin position="1"/>
        <end position="19"/>
    </location>
</feature>
<name>A0ABW3WSC6_9HYPH</name>
<comment type="caution">
    <text evidence="2">The sequence shown here is derived from an EMBL/GenBank/DDBJ whole genome shotgun (WGS) entry which is preliminary data.</text>
</comment>
<evidence type="ECO:0000256" key="1">
    <source>
        <dbReference type="SAM" id="SignalP"/>
    </source>
</evidence>
<reference evidence="3" key="1">
    <citation type="journal article" date="2019" name="Int. J. Syst. Evol. Microbiol.">
        <title>The Global Catalogue of Microorganisms (GCM) 10K type strain sequencing project: providing services to taxonomists for standard genome sequencing and annotation.</title>
        <authorList>
            <consortium name="The Broad Institute Genomics Platform"/>
            <consortium name="The Broad Institute Genome Sequencing Center for Infectious Disease"/>
            <person name="Wu L."/>
            <person name="Ma J."/>
        </authorList>
    </citation>
    <scope>NUCLEOTIDE SEQUENCE [LARGE SCALE GENOMIC DNA]</scope>
    <source>
        <strain evidence="3">CCUG 56108</strain>
    </source>
</reference>
<evidence type="ECO:0000313" key="2">
    <source>
        <dbReference type="EMBL" id="MFD1300227.1"/>
    </source>
</evidence>
<evidence type="ECO:0000313" key="3">
    <source>
        <dbReference type="Proteomes" id="UP001597176"/>
    </source>
</evidence>
<dbReference type="RefSeq" id="WP_238206855.1">
    <property type="nucleotide sequence ID" value="NZ_JBHTND010000001.1"/>
</dbReference>
<keyword evidence="1" id="KW-0732">Signal</keyword>